<evidence type="ECO:0000313" key="5">
    <source>
        <dbReference type="Proteomes" id="UP000591131"/>
    </source>
</evidence>
<keyword evidence="5" id="KW-1185">Reference proteome</keyword>
<reference evidence="4 5" key="1">
    <citation type="submission" date="2020-04" db="EMBL/GenBank/DDBJ databases">
        <title>Perkinsus chesapeaki whole genome sequence.</title>
        <authorList>
            <person name="Bogema D.R."/>
        </authorList>
    </citation>
    <scope>NUCLEOTIDE SEQUENCE [LARGE SCALE GENOMIC DNA]</scope>
    <source>
        <strain evidence="4">ATCC PRA-425</strain>
    </source>
</reference>
<feature type="compositionally biased region" description="Basic and acidic residues" evidence="1">
    <location>
        <begin position="404"/>
        <end position="418"/>
    </location>
</feature>
<dbReference type="OrthoDB" id="476882at2759"/>
<sequence length="418" mass="46450">MLERCIALAVSLGVVSAAAVARRSGAVNTFCRCDASDTSKCTRVTFYGLEPSSAKLPRIDISDIKSGVIETNVKYSRTHNYQYYYYHITLSNEDLKAKLGPMDVDSISALGMLTSGATYLSPKMVDGRDVRIFQESNCPENMRQDPVLPRHIDIHTHEPHLPTGVFCAHWLDKKVFIMVNFVSNEAGYSVKVSELYSRQETGGVSLTIEFKAPNLWFVSIEVKDDNVVAAIRKENVKDMEKLFYNPMLKPGRDSLTNSCLHLAPDWEIWTLAGLIVVITLFVVIANVGWPVVGNGPGQNKTAAVVRAIHEDSSNSGSKYLPKAFELRNDEWCKTSWEAVDRAHRGAGTYWADEDPGMYKKFRDAPESVDGVFNALHELGDAYSQRGSNRTSPPKTAASATVRDSTPESRERRLDGSWA</sequence>
<dbReference type="Proteomes" id="UP000591131">
    <property type="component" value="Unassembled WGS sequence"/>
</dbReference>
<dbReference type="EMBL" id="JAAPAO010000945">
    <property type="protein sequence ID" value="KAF4652255.1"/>
    <property type="molecule type" value="Genomic_DNA"/>
</dbReference>
<accession>A0A7J6KY47</accession>
<dbReference type="AlphaFoldDB" id="A0A7J6KY47"/>
<proteinExistence type="predicted"/>
<keyword evidence="2" id="KW-1133">Transmembrane helix</keyword>
<evidence type="ECO:0000313" key="4">
    <source>
        <dbReference type="EMBL" id="KAF4652255.1"/>
    </source>
</evidence>
<protein>
    <submittedName>
        <fullName evidence="4">Uncharacterized protein</fullName>
    </submittedName>
</protein>
<keyword evidence="3" id="KW-0732">Signal</keyword>
<organism evidence="4 5">
    <name type="scientific">Perkinsus chesapeaki</name>
    <name type="common">Clam parasite</name>
    <name type="synonym">Perkinsus andrewsi</name>
    <dbReference type="NCBI Taxonomy" id="330153"/>
    <lineage>
        <taxon>Eukaryota</taxon>
        <taxon>Sar</taxon>
        <taxon>Alveolata</taxon>
        <taxon>Perkinsozoa</taxon>
        <taxon>Perkinsea</taxon>
        <taxon>Perkinsida</taxon>
        <taxon>Perkinsidae</taxon>
        <taxon>Perkinsus</taxon>
    </lineage>
</organism>
<evidence type="ECO:0000256" key="3">
    <source>
        <dbReference type="SAM" id="SignalP"/>
    </source>
</evidence>
<feature type="chain" id="PRO_5029875110" evidence="3">
    <location>
        <begin position="18"/>
        <end position="418"/>
    </location>
</feature>
<gene>
    <name evidence="4" type="ORF">FOL47_011186</name>
</gene>
<keyword evidence="2" id="KW-0472">Membrane</keyword>
<feature type="signal peptide" evidence="3">
    <location>
        <begin position="1"/>
        <end position="17"/>
    </location>
</feature>
<evidence type="ECO:0000256" key="2">
    <source>
        <dbReference type="SAM" id="Phobius"/>
    </source>
</evidence>
<comment type="caution">
    <text evidence="4">The sequence shown here is derived from an EMBL/GenBank/DDBJ whole genome shotgun (WGS) entry which is preliminary data.</text>
</comment>
<name>A0A7J6KY47_PERCH</name>
<feature type="transmembrane region" description="Helical" evidence="2">
    <location>
        <begin position="268"/>
        <end position="292"/>
    </location>
</feature>
<keyword evidence="2" id="KW-0812">Transmembrane</keyword>
<feature type="compositionally biased region" description="Polar residues" evidence="1">
    <location>
        <begin position="384"/>
        <end position="403"/>
    </location>
</feature>
<feature type="region of interest" description="Disordered" evidence="1">
    <location>
        <begin position="382"/>
        <end position="418"/>
    </location>
</feature>
<evidence type="ECO:0000256" key="1">
    <source>
        <dbReference type="SAM" id="MobiDB-lite"/>
    </source>
</evidence>